<dbReference type="SUPFAM" id="SSF46689">
    <property type="entry name" value="Homeodomain-like"/>
    <property type="match status" value="2"/>
</dbReference>
<sequence>MSNEFINIDSANANSSPEQFQLRYISISKYEGDWQSLPHTHHFSELFYVLRGEGAFYIENEKVPVKTDDLVIINPYVEHTEKTLPNDPMEYIVFGVEGLAFSFSGAGQDNPKGYSFYSYGSDKKQFINFAQLMMQEFRDKLPGFEQVCHGLLQVLLVYISRKQNLSVISDSSFQLSKECALAKRYIDSNYSQNITLDSLAEITHINKFYLAHSFTECVGQSPINYLTDRRLEACKELLVSSNLSVAQVATSVGFSSQSYFSQIFRKKTGMTPRQYRSRYARK</sequence>
<dbReference type="Proteomes" id="UP000515981">
    <property type="component" value="Chromosome"/>
</dbReference>
<dbReference type="Gene3D" id="2.60.120.10">
    <property type="entry name" value="Jelly Rolls"/>
    <property type="match status" value="1"/>
</dbReference>
<evidence type="ECO:0000313" key="5">
    <source>
        <dbReference type="EMBL" id="QNM03222.1"/>
    </source>
</evidence>
<gene>
    <name evidence="5" type="ORF">H9Q77_03505</name>
</gene>
<accession>A0A7G9FXE0</accession>
<dbReference type="InterPro" id="IPR009057">
    <property type="entry name" value="Homeodomain-like_sf"/>
</dbReference>
<proteinExistence type="predicted"/>
<dbReference type="PROSITE" id="PS01124">
    <property type="entry name" value="HTH_ARAC_FAMILY_2"/>
    <property type="match status" value="1"/>
</dbReference>
<keyword evidence="1" id="KW-0805">Transcription regulation</keyword>
<dbReference type="KEGG" id="ssun:H9Q77_03505"/>
<reference evidence="5 6" key="1">
    <citation type="submission" date="2020-08" db="EMBL/GenBank/DDBJ databases">
        <authorList>
            <person name="Liu C."/>
            <person name="Sun Q."/>
        </authorList>
    </citation>
    <scope>NUCLEOTIDE SEQUENCE [LARGE SCALE GENOMIC DNA]</scope>
    <source>
        <strain evidence="5 6">NSJ-8</strain>
    </source>
</reference>
<dbReference type="PANTHER" id="PTHR43280:SF28">
    <property type="entry name" value="HTH-TYPE TRANSCRIPTIONAL ACTIVATOR RHAS"/>
    <property type="match status" value="1"/>
</dbReference>
<organism evidence="5 6">
    <name type="scientific">Simiaoa sunii</name>
    <dbReference type="NCBI Taxonomy" id="2763672"/>
    <lineage>
        <taxon>Bacteria</taxon>
        <taxon>Bacillati</taxon>
        <taxon>Bacillota</taxon>
        <taxon>Clostridia</taxon>
        <taxon>Lachnospirales</taxon>
        <taxon>Lachnospiraceae</taxon>
        <taxon>Simiaoa</taxon>
    </lineage>
</organism>
<dbReference type="Pfam" id="PF07883">
    <property type="entry name" value="Cupin_2"/>
    <property type="match status" value="1"/>
</dbReference>
<protein>
    <submittedName>
        <fullName evidence="5">Helix-turn-helix transcriptional regulator</fullName>
    </submittedName>
</protein>
<dbReference type="PANTHER" id="PTHR43280">
    <property type="entry name" value="ARAC-FAMILY TRANSCRIPTIONAL REGULATOR"/>
    <property type="match status" value="1"/>
</dbReference>
<dbReference type="Gene3D" id="1.10.10.60">
    <property type="entry name" value="Homeodomain-like"/>
    <property type="match status" value="2"/>
</dbReference>
<dbReference type="AlphaFoldDB" id="A0A7G9FXE0"/>
<dbReference type="PRINTS" id="PR00032">
    <property type="entry name" value="HTHARAC"/>
</dbReference>
<keyword evidence="3" id="KW-0804">Transcription</keyword>
<dbReference type="InterPro" id="IPR020449">
    <property type="entry name" value="Tscrpt_reg_AraC-type_HTH"/>
</dbReference>
<feature type="domain" description="HTH araC/xylS-type" evidence="4">
    <location>
        <begin position="180"/>
        <end position="278"/>
    </location>
</feature>
<evidence type="ECO:0000256" key="1">
    <source>
        <dbReference type="ARBA" id="ARBA00023015"/>
    </source>
</evidence>
<dbReference type="InterPro" id="IPR018060">
    <property type="entry name" value="HTH_AraC"/>
</dbReference>
<evidence type="ECO:0000256" key="3">
    <source>
        <dbReference type="ARBA" id="ARBA00023163"/>
    </source>
</evidence>
<dbReference type="GO" id="GO:0003700">
    <property type="term" value="F:DNA-binding transcription factor activity"/>
    <property type="evidence" value="ECO:0007669"/>
    <property type="project" value="InterPro"/>
</dbReference>
<dbReference type="InterPro" id="IPR013096">
    <property type="entry name" value="Cupin_2"/>
</dbReference>
<evidence type="ECO:0000256" key="2">
    <source>
        <dbReference type="ARBA" id="ARBA00023125"/>
    </source>
</evidence>
<name>A0A7G9FXE0_9FIRM</name>
<evidence type="ECO:0000313" key="6">
    <source>
        <dbReference type="Proteomes" id="UP000515981"/>
    </source>
</evidence>
<dbReference type="InterPro" id="IPR014710">
    <property type="entry name" value="RmlC-like_jellyroll"/>
</dbReference>
<dbReference type="InterPro" id="IPR037923">
    <property type="entry name" value="HTH-like"/>
</dbReference>
<dbReference type="Pfam" id="PF12833">
    <property type="entry name" value="HTH_18"/>
    <property type="match status" value="1"/>
</dbReference>
<keyword evidence="6" id="KW-1185">Reference proteome</keyword>
<dbReference type="EMBL" id="CP060633">
    <property type="protein sequence ID" value="QNM03222.1"/>
    <property type="molecule type" value="Genomic_DNA"/>
</dbReference>
<dbReference type="SUPFAM" id="SSF51215">
    <property type="entry name" value="Regulatory protein AraC"/>
    <property type="match status" value="1"/>
</dbReference>
<dbReference type="SMART" id="SM00342">
    <property type="entry name" value="HTH_ARAC"/>
    <property type="match status" value="1"/>
</dbReference>
<dbReference type="CDD" id="cd02208">
    <property type="entry name" value="cupin_RmlC-like"/>
    <property type="match status" value="1"/>
</dbReference>
<evidence type="ECO:0000259" key="4">
    <source>
        <dbReference type="PROSITE" id="PS01124"/>
    </source>
</evidence>
<dbReference type="GO" id="GO:0043565">
    <property type="term" value="F:sequence-specific DNA binding"/>
    <property type="evidence" value="ECO:0007669"/>
    <property type="project" value="InterPro"/>
</dbReference>
<dbReference type="RefSeq" id="WP_249326549.1">
    <property type="nucleotide sequence ID" value="NZ_CP060633.1"/>
</dbReference>
<keyword evidence="2" id="KW-0238">DNA-binding</keyword>